<dbReference type="PRINTS" id="PR00190">
    <property type="entry name" value="ACTIN"/>
</dbReference>
<dbReference type="InterPro" id="IPR043129">
    <property type="entry name" value="ATPase_NBD"/>
</dbReference>
<proteinExistence type="inferred from homology"/>
<keyword evidence="7" id="KW-0206">Cytoskeleton</keyword>
<organism evidence="10">
    <name type="scientific">Medioppia subpectinata</name>
    <dbReference type="NCBI Taxonomy" id="1979941"/>
    <lineage>
        <taxon>Eukaryota</taxon>
        <taxon>Metazoa</taxon>
        <taxon>Ecdysozoa</taxon>
        <taxon>Arthropoda</taxon>
        <taxon>Chelicerata</taxon>
        <taxon>Arachnida</taxon>
        <taxon>Acari</taxon>
        <taxon>Acariformes</taxon>
        <taxon>Sarcoptiformes</taxon>
        <taxon>Oribatida</taxon>
        <taxon>Brachypylina</taxon>
        <taxon>Oppioidea</taxon>
        <taxon>Oppiidae</taxon>
        <taxon>Medioppia</taxon>
    </lineage>
</organism>
<evidence type="ECO:0000256" key="9">
    <source>
        <dbReference type="RuleBase" id="RU000487"/>
    </source>
</evidence>
<comment type="subcellular location">
    <subcellularLocation>
        <location evidence="1">Cytoplasm</location>
        <location evidence="1">Cytoskeleton</location>
    </subcellularLocation>
</comment>
<gene>
    <name evidence="10" type="ORF">OSB1V03_LOCUS2001</name>
</gene>
<evidence type="ECO:0000256" key="2">
    <source>
        <dbReference type="ARBA" id="ARBA00006752"/>
    </source>
</evidence>
<accession>A0A7R9KEA7</accession>
<name>A0A7R9KEA7_9ACAR</name>
<dbReference type="GO" id="GO:0005856">
    <property type="term" value="C:cytoskeleton"/>
    <property type="evidence" value="ECO:0007669"/>
    <property type="project" value="UniProtKB-SubCell"/>
</dbReference>
<dbReference type="GO" id="GO:0005524">
    <property type="term" value="F:ATP binding"/>
    <property type="evidence" value="ECO:0007669"/>
    <property type="project" value="UniProtKB-KW"/>
</dbReference>
<keyword evidence="3" id="KW-0963">Cytoplasm</keyword>
<evidence type="ECO:0000256" key="3">
    <source>
        <dbReference type="ARBA" id="ARBA00022490"/>
    </source>
</evidence>
<keyword evidence="5" id="KW-0378">Hydrolase</keyword>
<dbReference type="OrthoDB" id="5132116at2759"/>
<evidence type="ECO:0000313" key="10">
    <source>
        <dbReference type="EMBL" id="CAD7621530.1"/>
    </source>
</evidence>
<dbReference type="PROSITE" id="PS01132">
    <property type="entry name" value="ACTINS_ACT_LIKE"/>
    <property type="match status" value="1"/>
</dbReference>
<reference evidence="10" key="1">
    <citation type="submission" date="2020-11" db="EMBL/GenBank/DDBJ databases">
        <authorList>
            <person name="Tran Van P."/>
        </authorList>
    </citation>
    <scope>NUCLEOTIDE SEQUENCE</scope>
</reference>
<evidence type="ECO:0000256" key="4">
    <source>
        <dbReference type="ARBA" id="ARBA00022741"/>
    </source>
</evidence>
<keyword evidence="4" id="KW-0547">Nucleotide-binding</keyword>
<protein>
    <recommendedName>
        <fullName evidence="12">Actin</fullName>
    </recommendedName>
</protein>
<dbReference type="Proteomes" id="UP000759131">
    <property type="component" value="Unassembled WGS sequence"/>
</dbReference>
<evidence type="ECO:0000256" key="8">
    <source>
        <dbReference type="ARBA" id="ARBA00049360"/>
    </source>
</evidence>
<dbReference type="SUPFAM" id="SSF53067">
    <property type="entry name" value="Actin-like ATPase domain"/>
    <property type="match status" value="2"/>
</dbReference>
<evidence type="ECO:0000256" key="5">
    <source>
        <dbReference type="ARBA" id="ARBA00022801"/>
    </source>
</evidence>
<evidence type="ECO:0008006" key="12">
    <source>
        <dbReference type="Google" id="ProtNLM"/>
    </source>
</evidence>
<dbReference type="EMBL" id="CAJPIZ010000646">
    <property type="protein sequence ID" value="CAG2101960.1"/>
    <property type="molecule type" value="Genomic_DNA"/>
</dbReference>
<keyword evidence="11" id="KW-1185">Reference proteome</keyword>
<dbReference type="InterPro" id="IPR020902">
    <property type="entry name" value="Actin/actin-like_CS"/>
</dbReference>
<dbReference type="GO" id="GO:0016787">
    <property type="term" value="F:hydrolase activity"/>
    <property type="evidence" value="ECO:0007669"/>
    <property type="project" value="UniProtKB-KW"/>
</dbReference>
<dbReference type="FunFam" id="3.30.420.40:FF:000148">
    <property type="entry name" value="Actin, alpha skeletal muscle"/>
    <property type="match status" value="1"/>
</dbReference>
<dbReference type="InterPro" id="IPR004000">
    <property type="entry name" value="Actin"/>
</dbReference>
<dbReference type="AlphaFoldDB" id="A0A7R9KEA7"/>
<dbReference type="Gene3D" id="3.90.640.10">
    <property type="entry name" value="Actin, Chain A, domain 4"/>
    <property type="match status" value="1"/>
</dbReference>
<comment type="similarity">
    <text evidence="2 9">Belongs to the actin family.</text>
</comment>
<dbReference type="FunFam" id="3.30.420.40:FF:000058">
    <property type="entry name" value="Putative actin-related protein 5"/>
    <property type="match status" value="1"/>
</dbReference>
<dbReference type="FunFam" id="3.30.420.40:FF:000218">
    <property type="entry name" value="actin, alpha sarcomeric/skeletal-like"/>
    <property type="match status" value="1"/>
</dbReference>
<dbReference type="FunFam" id="3.90.640.10:FF:000047">
    <property type="entry name" value="Actin, alpha skeletal muscle"/>
    <property type="match status" value="1"/>
</dbReference>
<keyword evidence="6" id="KW-0067">ATP-binding</keyword>
<dbReference type="PROSITE" id="PS00432">
    <property type="entry name" value="ACTINS_2"/>
    <property type="match status" value="1"/>
</dbReference>
<evidence type="ECO:0000256" key="6">
    <source>
        <dbReference type="ARBA" id="ARBA00022840"/>
    </source>
</evidence>
<comment type="catalytic activity">
    <reaction evidence="8">
        <text>ATP + H2O = ADP + phosphate + H(+)</text>
        <dbReference type="Rhea" id="RHEA:13065"/>
        <dbReference type="ChEBI" id="CHEBI:15377"/>
        <dbReference type="ChEBI" id="CHEBI:15378"/>
        <dbReference type="ChEBI" id="CHEBI:30616"/>
        <dbReference type="ChEBI" id="CHEBI:43474"/>
        <dbReference type="ChEBI" id="CHEBI:456216"/>
    </reaction>
</comment>
<sequence length="379" mass="42231">MCDDCVASLVIDNGSGMIKAGFAGDDAPRTVFPSLVCRPRHRRSYLDNTYQEMYLGDAAASKRGDMAFTYPIENGIVTNWDDMINIWHHTFYNELRVNPYEHPILLTEPPLNSKPNRAYMTQIMFESFNTPAIYVAMGAVLALYESGRTTGIVLDSGHGATHAVPVYNGYSLPHAITGLDVAGRGLTEYLKRLMYGSGFTFTTLIQPEARSSVRDIKEKLCYVALDYEQEMATAAHSSSLDKSYELPDGHVVTINDERFSCPEALFQPPLVGSLDRGIHETINSSITRCDGQMRNNLYANIVLSGGSTMFPGFADRLHKEMTALTLSSVRVNIIAPPERKYSVWIGGSILASLYTFQQMWISKQEYDESGPSIVHRKCF</sequence>
<dbReference type="InterPro" id="IPR004001">
    <property type="entry name" value="Actin_CS"/>
</dbReference>
<dbReference type="EMBL" id="OC855221">
    <property type="protein sequence ID" value="CAD7621530.1"/>
    <property type="molecule type" value="Genomic_DNA"/>
</dbReference>
<dbReference type="SMART" id="SM00268">
    <property type="entry name" value="ACTIN"/>
    <property type="match status" value="1"/>
</dbReference>
<evidence type="ECO:0000256" key="7">
    <source>
        <dbReference type="ARBA" id="ARBA00023212"/>
    </source>
</evidence>
<evidence type="ECO:0000256" key="1">
    <source>
        <dbReference type="ARBA" id="ARBA00004245"/>
    </source>
</evidence>
<dbReference type="PANTHER" id="PTHR11937">
    <property type="entry name" value="ACTIN"/>
    <property type="match status" value="1"/>
</dbReference>
<evidence type="ECO:0000313" key="11">
    <source>
        <dbReference type="Proteomes" id="UP000759131"/>
    </source>
</evidence>
<dbReference type="Gene3D" id="3.30.420.40">
    <property type="match status" value="2"/>
</dbReference>
<dbReference type="Pfam" id="PF00022">
    <property type="entry name" value="Actin"/>
    <property type="match status" value="1"/>
</dbReference>